<keyword evidence="2 4" id="KW-0863">Zinc-finger</keyword>
<sequence>MPNSGDCSDAEMNQPSCSRRTVQSNDREKRNRRIIMRIEFNDSDDTDADDSRSVSSNDNAAPALATTSLSVGIDLGTRVPGSSGLQTCQSHRSNRKQLPHAVSNANTNGAANMSVLQLKRRGDASQLYSANDPDSGSEIDEQIRRKRVRGKKRKKLIISEDENENETAAANNIIRTDVQADLDGGFSSDGSNSSNELLDKCPICLLTFRQQEIGRPITCEHMFCAACIEAWAKNVQTCPIDRLAFDRIIVLDSCQRRNIVRDVRVDLTKSKKELVLDDEEYATGIVAIDDDDITNCEICNRPDREEIMLLCDSCNQGYHMDCLDPPLYEIPAGSWYCDNCIDSSEEAEDEDLELAEDLHTLYEDIRGMGLPETRLRVRQIQQPRILRTRQNERIRAAVLRHTQTRSLSQAVAEGQLETTTMTQATNRRNENGATTRTTRTTTTRRNATSRRRRNRRTHHRTYVVEYDINNFDEKFAVRTSKKVIRRRRRRRVTRKIRSKCARSLDDSARMSASKRLAEQLGVKMDAVRGSHISGGSASSFSLFGNPNNLEYFSDSDEIRDDVGGDINIGNSASTAVQTSVRTSCIGAPRNRKALLLGKARIGTSTRNLAAATASDILSSIMELQDRWHKASRNLSEVHINADGSLNLPERAIATAMNKPSKITDLKKPSEHITKMPLYQRGGAGPNLGQGGTGNYNNRYSGNNSRGGGGGSGGGSAAAANQYQQHSTGDSMANSSDNLSAESSFGNQTFNSNNNPNSNNNTVPNTNFTPFNIRYNSPNQQQRNQNMQQSRQSSYASSGIRMPLTPSVSPSTSFAHITPQQQQRPLFSGLPAPVLGSRISMPPVLTVPPPPAPPPSLSWNSSLFKLSTDYGKQIDTKKDGDDDDENCPNFSIYSQESQAVATELFAQPQKPAKNSDEVANWSTSTRSSMMMCPIQQWIYKSRIGLYVS</sequence>
<dbReference type="Proteomes" id="UP000008792">
    <property type="component" value="Unassembled WGS sequence"/>
</dbReference>
<dbReference type="STRING" id="7244.A0A0Q9W253"/>
<dbReference type="PANTHER" id="PTHR12618:SF20">
    <property type="entry name" value="PHD AND RING FINGER DOMAIN-CONTAINING PROTEIN 1"/>
    <property type="match status" value="1"/>
</dbReference>
<proteinExistence type="predicted"/>
<protein>
    <recommendedName>
        <fullName evidence="10">PHD and RING finger domain-containing protein 1</fullName>
    </recommendedName>
</protein>
<dbReference type="CDD" id="cd15536">
    <property type="entry name" value="PHD_PHRF1"/>
    <property type="match status" value="1"/>
</dbReference>
<dbReference type="OrthoDB" id="1935339at2759"/>
<feature type="compositionally biased region" description="Low complexity" evidence="5">
    <location>
        <begin position="431"/>
        <end position="446"/>
    </location>
</feature>
<organism evidence="8 9">
    <name type="scientific">Drosophila virilis</name>
    <name type="common">Fruit fly</name>
    <dbReference type="NCBI Taxonomy" id="7244"/>
    <lineage>
        <taxon>Eukaryota</taxon>
        <taxon>Metazoa</taxon>
        <taxon>Ecdysozoa</taxon>
        <taxon>Arthropoda</taxon>
        <taxon>Hexapoda</taxon>
        <taxon>Insecta</taxon>
        <taxon>Pterygota</taxon>
        <taxon>Neoptera</taxon>
        <taxon>Endopterygota</taxon>
        <taxon>Diptera</taxon>
        <taxon>Brachycera</taxon>
        <taxon>Muscomorpha</taxon>
        <taxon>Ephydroidea</taxon>
        <taxon>Drosophilidae</taxon>
        <taxon>Drosophila</taxon>
    </lineage>
</organism>
<keyword evidence="1" id="KW-0479">Metal-binding</keyword>
<feature type="region of interest" description="Disordered" evidence="5">
    <location>
        <begin position="676"/>
        <end position="823"/>
    </location>
</feature>
<evidence type="ECO:0000313" key="9">
    <source>
        <dbReference type="Proteomes" id="UP000008792"/>
    </source>
</evidence>
<feature type="compositionally biased region" description="Low complexity" evidence="5">
    <location>
        <begin position="742"/>
        <end position="793"/>
    </location>
</feature>
<dbReference type="InterPro" id="IPR013083">
    <property type="entry name" value="Znf_RING/FYVE/PHD"/>
</dbReference>
<dbReference type="PANTHER" id="PTHR12618">
    <property type="entry name" value="PHD AND RING FINGER DOMAIN-CONTAINING PROTEIN 1"/>
    <property type="match status" value="1"/>
</dbReference>
<gene>
    <name evidence="8" type="primary">Dvir\GJ11111</name>
    <name evidence="8" type="ORF">Dvir_GJ11111</name>
</gene>
<dbReference type="Pfam" id="PF00628">
    <property type="entry name" value="PHD"/>
    <property type="match status" value="1"/>
</dbReference>
<dbReference type="SMART" id="SM00249">
    <property type="entry name" value="PHD"/>
    <property type="match status" value="1"/>
</dbReference>
<dbReference type="PROSITE" id="PS50089">
    <property type="entry name" value="ZF_RING_2"/>
    <property type="match status" value="1"/>
</dbReference>
<dbReference type="PROSITE" id="PS50016">
    <property type="entry name" value="ZF_PHD_2"/>
    <property type="match status" value="1"/>
</dbReference>
<name>A0A0Q9W253_DROVI</name>
<dbReference type="Pfam" id="PF13639">
    <property type="entry name" value="zf-RING_2"/>
    <property type="match status" value="1"/>
</dbReference>
<evidence type="ECO:0000313" key="8">
    <source>
        <dbReference type="EMBL" id="KRF79128.1"/>
    </source>
</evidence>
<dbReference type="Gene3D" id="3.30.40.10">
    <property type="entry name" value="Zinc/RING finger domain, C3HC4 (zinc finger)"/>
    <property type="match status" value="2"/>
</dbReference>
<evidence type="ECO:0000256" key="2">
    <source>
        <dbReference type="ARBA" id="ARBA00022771"/>
    </source>
</evidence>
<dbReference type="InterPro" id="IPR019787">
    <property type="entry name" value="Znf_PHD-finger"/>
</dbReference>
<dbReference type="InterPro" id="IPR011011">
    <property type="entry name" value="Znf_FYVE_PHD"/>
</dbReference>
<feature type="region of interest" description="Disordered" evidence="5">
    <location>
        <begin position="1"/>
        <end position="60"/>
    </location>
</feature>
<dbReference type="InterPro" id="IPR001841">
    <property type="entry name" value="Znf_RING"/>
</dbReference>
<dbReference type="PROSITE" id="PS00518">
    <property type="entry name" value="ZF_RING_1"/>
    <property type="match status" value="1"/>
</dbReference>
<dbReference type="InterPro" id="IPR019786">
    <property type="entry name" value="Zinc_finger_PHD-type_CS"/>
</dbReference>
<dbReference type="AlphaFoldDB" id="A0A0Q9W253"/>
<keyword evidence="3" id="KW-0862">Zinc</keyword>
<evidence type="ECO:0008006" key="10">
    <source>
        <dbReference type="Google" id="ProtNLM"/>
    </source>
</evidence>
<feature type="compositionally biased region" description="Polar residues" evidence="5">
    <location>
        <begin position="805"/>
        <end position="823"/>
    </location>
</feature>
<dbReference type="PROSITE" id="PS01359">
    <property type="entry name" value="ZF_PHD_1"/>
    <property type="match status" value="1"/>
</dbReference>
<accession>A0A0Q9W253</accession>
<dbReference type="eggNOG" id="KOG0825">
    <property type="taxonomic scope" value="Eukaryota"/>
</dbReference>
<feature type="compositionally biased region" description="Polar residues" evidence="5">
    <location>
        <begin position="1"/>
        <end position="24"/>
    </location>
</feature>
<reference evidence="8 9" key="1">
    <citation type="journal article" date="2007" name="Nature">
        <title>Evolution of genes and genomes on the Drosophila phylogeny.</title>
        <authorList>
            <consortium name="Drosophila 12 Genomes Consortium"/>
            <person name="Clark A.G."/>
            <person name="Eisen M.B."/>
            <person name="Smith D.R."/>
            <person name="Bergman C.M."/>
            <person name="Oliver B."/>
            <person name="Markow T.A."/>
            <person name="Kaufman T.C."/>
            <person name="Kellis M."/>
            <person name="Gelbart W."/>
            <person name="Iyer V.N."/>
            <person name="Pollard D.A."/>
            <person name="Sackton T.B."/>
            <person name="Larracuente A.M."/>
            <person name="Singh N.D."/>
            <person name="Abad J.P."/>
            <person name="Abt D.N."/>
            <person name="Adryan B."/>
            <person name="Aguade M."/>
            <person name="Akashi H."/>
            <person name="Anderson W.W."/>
            <person name="Aquadro C.F."/>
            <person name="Ardell D.H."/>
            <person name="Arguello R."/>
            <person name="Artieri C.G."/>
            <person name="Barbash D.A."/>
            <person name="Barker D."/>
            <person name="Barsanti P."/>
            <person name="Batterham P."/>
            <person name="Batzoglou S."/>
            <person name="Begun D."/>
            <person name="Bhutkar A."/>
            <person name="Blanco E."/>
            <person name="Bosak S.A."/>
            <person name="Bradley R.K."/>
            <person name="Brand A.D."/>
            <person name="Brent M.R."/>
            <person name="Brooks A.N."/>
            <person name="Brown R.H."/>
            <person name="Butlin R.K."/>
            <person name="Caggese C."/>
            <person name="Calvi B.R."/>
            <person name="Bernardo de Carvalho A."/>
            <person name="Caspi A."/>
            <person name="Castrezana S."/>
            <person name="Celniker S.E."/>
            <person name="Chang J.L."/>
            <person name="Chapple C."/>
            <person name="Chatterji S."/>
            <person name="Chinwalla A."/>
            <person name="Civetta A."/>
            <person name="Clifton S.W."/>
            <person name="Comeron J.M."/>
            <person name="Costello J.C."/>
            <person name="Coyne J.A."/>
            <person name="Daub J."/>
            <person name="David R.G."/>
            <person name="Delcher A.L."/>
            <person name="Delehaunty K."/>
            <person name="Do C.B."/>
            <person name="Ebling H."/>
            <person name="Edwards K."/>
            <person name="Eickbush T."/>
            <person name="Evans J.D."/>
            <person name="Filipski A."/>
            <person name="Findeiss S."/>
            <person name="Freyhult E."/>
            <person name="Fulton L."/>
            <person name="Fulton R."/>
            <person name="Garcia A.C."/>
            <person name="Gardiner A."/>
            <person name="Garfield D.A."/>
            <person name="Garvin B.E."/>
            <person name="Gibson G."/>
            <person name="Gilbert D."/>
            <person name="Gnerre S."/>
            <person name="Godfrey J."/>
            <person name="Good R."/>
            <person name="Gotea V."/>
            <person name="Gravely B."/>
            <person name="Greenberg A.J."/>
            <person name="Griffiths-Jones S."/>
            <person name="Gross S."/>
            <person name="Guigo R."/>
            <person name="Gustafson E.A."/>
            <person name="Haerty W."/>
            <person name="Hahn M.W."/>
            <person name="Halligan D.L."/>
            <person name="Halpern A.L."/>
            <person name="Halter G.M."/>
            <person name="Han M.V."/>
            <person name="Heger A."/>
            <person name="Hillier L."/>
            <person name="Hinrichs A.S."/>
            <person name="Holmes I."/>
            <person name="Hoskins R.A."/>
            <person name="Hubisz M.J."/>
            <person name="Hultmark D."/>
            <person name="Huntley M.A."/>
            <person name="Jaffe D.B."/>
            <person name="Jagadeeshan S."/>
            <person name="Jeck W.R."/>
            <person name="Johnson J."/>
            <person name="Jones C.D."/>
            <person name="Jordan W.C."/>
            <person name="Karpen G.H."/>
            <person name="Kataoka E."/>
            <person name="Keightley P.D."/>
            <person name="Kheradpour P."/>
            <person name="Kirkness E.F."/>
            <person name="Koerich L.B."/>
            <person name="Kristiansen K."/>
            <person name="Kudrna D."/>
            <person name="Kulathinal R.J."/>
            <person name="Kumar S."/>
            <person name="Kwok R."/>
            <person name="Lander E."/>
            <person name="Langley C.H."/>
            <person name="Lapoint R."/>
            <person name="Lazzaro B.P."/>
            <person name="Lee S.J."/>
            <person name="Levesque L."/>
            <person name="Li R."/>
            <person name="Lin C.F."/>
            <person name="Lin M.F."/>
            <person name="Lindblad-Toh K."/>
            <person name="Llopart A."/>
            <person name="Long M."/>
            <person name="Low L."/>
            <person name="Lozovsky E."/>
            <person name="Lu J."/>
            <person name="Luo M."/>
            <person name="Machado C.A."/>
            <person name="Makalowski W."/>
            <person name="Marzo M."/>
            <person name="Matsuda M."/>
            <person name="Matzkin L."/>
            <person name="McAllister B."/>
            <person name="McBride C.S."/>
            <person name="McKernan B."/>
            <person name="McKernan K."/>
            <person name="Mendez-Lago M."/>
            <person name="Minx P."/>
            <person name="Mollenhauer M.U."/>
            <person name="Montooth K."/>
            <person name="Mount S.M."/>
            <person name="Mu X."/>
            <person name="Myers E."/>
            <person name="Negre B."/>
            <person name="Newfeld S."/>
            <person name="Nielsen R."/>
            <person name="Noor M.A."/>
            <person name="O'Grady P."/>
            <person name="Pachter L."/>
            <person name="Papaceit M."/>
            <person name="Parisi M.J."/>
            <person name="Parisi M."/>
            <person name="Parts L."/>
            <person name="Pedersen J.S."/>
            <person name="Pesole G."/>
            <person name="Phillippy A.M."/>
            <person name="Ponting C.P."/>
            <person name="Pop M."/>
            <person name="Porcelli D."/>
            <person name="Powell J.R."/>
            <person name="Prohaska S."/>
            <person name="Pruitt K."/>
            <person name="Puig M."/>
            <person name="Quesneville H."/>
            <person name="Ram K.R."/>
            <person name="Rand D."/>
            <person name="Rasmussen M.D."/>
            <person name="Reed L.K."/>
            <person name="Reenan R."/>
            <person name="Reily A."/>
            <person name="Remington K.A."/>
            <person name="Rieger T.T."/>
            <person name="Ritchie M.G."/>
            <person name="Robin C."/>
            <person name="Rogers Y.H."/>
            <person name="Rohde C."/>
            <person name="Rozas J."/>
            <person name="Rubenfield M.J."/>
            <person name="Ruiz A."/>
            <person name="Russo S."/>
            <person name="Salzberg S.L."/>
            <person name="Sanchez-Gracia A."/>
            <person name="Saranga D.J."/>
            <person name="Sato H."/>
            <person name="Schaeffer S.W."/>
            <person name="Schatz M.C."/>
            <person name="Schlenke T."/>
            <person name="Schwartz R."/>
            <person name="Segarra C."/>
            <person name="Singh R.S."/>
            <person name="Sirot L."/>
            <person name="Sirota M."/>
            <person name="Sisneros N.B."/>
            <person name="Smith C.D."/>
            <person name="Smith T.F."/>
            <person name="Spieth J."/>
            <person name="Stage D.E."/>
            <person name="Stark A."/>
            <person name="Stephan W."/>
            <person name="Strausberg R.L."/>
            <person name="Strempel S."/>
            <person name="Sturgill D."/>
            <person name="Sutton G."/>
            <person name="Sutton G.G."/>
            <person name="Tao W."/>
            <person name="Teichmann S."/>
            <person name="Tobari Y.N."/>
            <person name="Tomimura Y."/>
            <person name="Tsolas J.M."/>
            <person name="Valente V.L."/>
            <person name="Venter E."/>
            <person name="Venter J.C."/>
            <person name="Vicario S."/>
            <person name="Vieira F.G."/>
            <person name="Vilella A.J."/>
            <person name="Villasante A."/>
            <person name="Walenz B."/>
            <person name="Wang J."/>
            <person name="Wasserman M."/>
            <person name="Watts T."/>
            <person name="Wilson D."/>
            <person name="Wilson R.K."/>
            <person name="Wing R.A."/>
            <person name="Wolfner M.F."/>
            <person name="Wong A."/>
            <person name="Wong G.K."/>
            <person name="Wu C.I."/>
            <person name="Wu G."/>
            <person name="Yamamoto D."/>
            <person name="Yang H.P."/>
            <person name="Yang S.P."/>
            <person name="Yorke J.A."/>
            <person name="Yoshida K."/>
            <person name="Zdobnov E."/>
            <person name="Zhang P."/>
            <person name="Zhang Y."/>
            <person name="Zimin A.V."/>
            <person name="Baldwin J."/>
            <person name="Abdouelleil A."/>
            <person name="Abdulkadir J."/>
            <person name="Abebe A."/>
            <person name="Abera B."/>
            <person name="Abreu J."/>
            <person name="Acer S.C."/>
            <person name="Aftuck L."/>
            <person name="Alexander A."/>
            <person name="An P."/>
            <person name="Anderson E."/>
            <person name="Anderson S."/>
            <person name="Arachi H."/>
            <person name="Azer M."/>
            <person name="Bachantsang P."/>
            <person name="Barry A."/>
            <person name="Bayul T."/>
            <person name="Berlin A."/>
            <person name="Bessette D."/>
            <person name="Bloom T."/>
            <person name="Blye J."/>
            <person name="Boguslavskiy L."/>
            <person name="Bonnet C."/>
            <person name="Boukhgalter B."/>
            <person name="Bourzgui I."/>
            <person name="Brown A."/>
            <person name="Cahill P."/>
            <person name="Channer S."/>
            <person name="Cheshatsang Y."/>
            <person name="Chuda L."/>
            <person name="Citroen M."/>
            <person name="Collymore A."/>
            <person name="Cooke P."/>
            <person name="Costello M."/>
            <person name="D'Aco K."/>
            <person name="Daza R."/>
            <person name="De Haan G."/>
            <person name="DeGray S."/>
            <person name="DeMaso C."/>
            <person name="Dhargay N."/>
            <person name="Dooley K."/>
            <person name="Dooley E."/>
            <person name="Doricent M."/>
            <person name="Dorje P."/>
            <person name="Dorjee K."/>
            <person name="Dupes A."/>
            <person name="Elong R."/>
            <person name="Falk J."/>
            <person name="Farina A."/>
            <person name="Faro S."/>
            <person name="Ferguson D."/>
            <person name="Fisher S."/>
            <person name="Foley C.D."/>
            <person name="Franke A."/>
            <person name="Friedrich D."/>
            <person name="Gadbois L."/>
            <person name="Gearin G."/>
            <person name="Gearin C.R."/>
            <person name="Giannoukos G."/>
            <person name="Goode T."/>
            <person name="Graham J."/>
            <person name="Grandbois E."/>
            <person name="Grewal S."/>
            <person name="Gyaltsen K."/>
            <person name="Hafez N."/>
            <person name="Hagos B."/>
            <person name="Hall J."/>
            <person name="Henson C."/>
            <person name="Hollinger A."/>
            <person name="Honan T."/>
            <person name="Huard M.D."/>
            <person name="Hughes L."/>
            <person name="Hurhula B."/>
            <person name="Husby M.E."/>
            <person name="Kamat A."/>
            <person name="Kanga B."/>
            <person name="Kashin S."/>
            <person name="Khazanovich D."/>
            <person name="Kisner P."/>
            <person name="Lance K."/>
            <person name="Lara M."/>
            <person name="Lee W."/>
            <person name="Lennon N."/>
            <person name="Letendre F."/>
            <person name="LeVine R."/>
            <person name="Lipovsky A."/>
            <person name="Liu X."/>
            <person name="Liu J."/>
            <person name="Liu S."/>
            <person name="Lokyitsang T."/>
            <person name="Lokyitsang Y."/>
            <person name="Lubonja R."/>
            <person name="Lui A."/>
            <person name="MacDonald P."/>
            <person name="Magnisalis V."/>
            <person name="Maru K."/>
            <person name="Matthews C."/>
            <person name="McCusker W."/>
            <person name="McDonough S."/>
            <person name="Mehta T."/>
            <person name="Meldrim J."/>
            <person name="Meneus L."/>
            <person name="Mihai O."/>
            <person name="Mihalev A."/>
            <person name="Mihova T."/>
            <person name="Mittelman R."/>
            <person name="Mlenga V."/>
            <person name="Montmayeur A."/>
            <person name="Mulrain L."/>
            <person name="Navidi A."/>
            <person name="Naylor J."/>
            <person name="Negash T."/>
            <person name="Nguyen T."/>
            <person name="Nguyen N."/>
            <person name="Nicol R."/>
            <person name="Norbu C."/>
            <person name="Norbu N."/>
            <person name="Novod N."/>
            <person name="O'Neill B."/>
            <person name="Osman S."/>
            <person name="Markiewicz E."/>
            <person name="Oyono O.L."/>
            <person name="Patti C."/>
            <person name="Phunkhang P."/>
            <person name="Pierre F."/>
            <person name="Priest M."/>
            <person name="Raghuraman S."/>
            <person name="Rege F."/>
            <person name="Reyes R."/>
            <person name="Rise C."/>
            <person name="Rogov P."/>
            <person name="Ross K."/>
            <person name="Ryan E."/>
            <person name="Settipalli S."/>
            <person name="Shea T."/>
            <person name="Sherpa N."/>
            <person name="Shi L."/>
            <person name="Shih D."/>
            <person name="Sparrow T."/>
            <person name="Spaulding J."/>
            <person name="Stalker J."/>
            <person name="Stange-Thomann N."/>
            <person name="Stavropoulos S."/>
            <person name="Stone C."/>
            <person name="Strader C."/>
            <person name="Tesfaye S."/>
            <person name="Thomson T."/>
            <person name="Thoulutsang Y."/>
            <person name="Thoulutsang D."/>
            <person name="Topham K."/>
            <person name="Topping I."/>
            <person name="Tsamla T."/>
            <person name="Vassiliev H."/>
            <person name="Vo A."/>
            <person name="Wangchuk T."/>
            <person name="Wangdi T."/>
            <person name="Weiand M."/>
            <person name="Wilkinson J."/>
            <person name="Wilson A."/>
            <person name="Yadav S."/>
            <person name="Young G."/>
            <person name="Yu Q."/>
            <person name="Zembek L."/>
            <person name="Zhong D."/>
            <person name="Zimmer A."/>
            <person name="Zwirko Z."/>
            <person name="Jaffe D.B."/>
            <person name="Alvarez P."/>
            <person name="Brockman W."/>
            <person name="Butler J."/>
            <person name="Chin C."/>
            <person name="Gnerre S."/>
            <person name="Grabherr M."/>
            <person name="Kleber M."/>
            <person name="Mauceli E."/>
            <person name="MacCallum I."/>
        </authorList>
    </citation>
    <scope>NUCLEOTIDE SEQUENCE [LARGE SCALE GENOMIC DNA]</scope>
    <source>
        <strain evidence="9">Tucson 15010-1051.87</strain>
    </source>
</reference>
<feature type="compositionally biased region" description="Low complexity" evidence="5">
    <location>
        <begin position="694"/>
        <end position="703"/>
    </location>
</feature>
<evidence type="ECO:0000256" key="4">
    <source>
        <dbReference type="PROSITE-ProRule" id="PRU00175"/>
    </source>
</evidence>
<dbReference type="GO" id="GO:0008270">
    <property type="term" value="F:zinc ion binding"/>
    <property type="evidence" value="ECO:0007669"/>
    <property type="project" value="UniProtKB-KW"/>
</dbReference>
<dbReference type="SUPFAM" id="SSF57903">
    <property type="entry name" value="FYVE/PHD zinc finger"/>
    <property type="match status" value="1"/>
</dbReference>
<dbReference type="SMART" id="SM00184">
    <property type="entry name" value="RING"/>
    <property type="match status" value="1"/>
</dbReference>
<dbReference type="EMBL" id="CH940652">
    <property type="protein sequence ID" value="KRF79128.1"/>
    <property type="molecule type" value="Genomic_DNA"/>
</dbReference>
<dbReference type="InterPro" id="IPR047157">
    <property type="entry name" value="PHRF1/Atg35"/>
</dbReference>
<evidence type="ECO:0000259" key="7">
    <source>
        <dbReference type="PROSITE" id="PS50089"/>
    </source>
</evidence>
<dbReference type="InParanoid" id="A0A0Q9W253"/>
<evidence type="ECO:0000256" key="3">
    <source>
        <dbReference type="ARBA" id="ARBA00022833"/>
    </source>
</evidence>
<feature type="domain" description="RING-type" evidence="7">
    <location>
        <begin position="201"/>
        <end position="242"/>
    </location>
</feature>
<evidence type="ECO:0000256" key="1">
    <source>
        <dbReference type="ARBA" id="ARBA00022723"/>
    </source>
</evidence>
<feature type="region of interest" description="Disordered" evidence="5">
    <location>
        <begin position="82"/>
        <end position="109"/>
    </location>
</feature>
<keyword evidence="9" id="KW-1185">Reference proteome</keyword>
<dbReference type="InterPro" id="IPR017907">
    <property type="entry name" value="Znf_RING_CS"/>
</dbReference>
<feature type="compositionally biased region" description="Gly residues" evidence="5">
    <location>
        <begin position="681"/>
        <end position="693"/>
    </location>
</feature>
<dbReference type="InterPro" id="IPR001965">
    <property type="entry name" value="Znf_PHD"/>
</dbReference>
<feature type="compositionally biased region" description="Gly residues" evidence="5">
    <location>
        <begin position="704"/>
        <end position="715"/>
    </location>
</feature>
<feature type="region of interest" description="Disordered" evidence="5">
    <location>
        <begin position="427"/>
        <end position="455"/>
    </location>
</feature>
<evidence type="ECO:0000259" key="6">
    <source>
        <dbReference type="PROSITE" id="PS50016"/>
    </source>
</evidence>
<feature type="domain" description="PHD-type" evidence="6">
    <location>
        <begin position="293"/>
        <end position="343"/>
    </location>
</feature>
<feature type="compositionally biased region" description="Polar residues" evidence="5">
    <location>
        <begin position="721"/>
        <end position="741"/>
    </location>
</feature>
<dbReference type="SUPFAM" id="SSF57850">
    <property type="entry name" value="RING/U-box"/>
    <property type="match status" value="1"/>
</dbReference>
<evidence type="ECO:0000256" key="5">
    <source>
        <dbReference type="SAM" id="MobiDB-lite"/>
    </source>
</evidence>